<gene>
    <name evidence="1" type="ORF">KV395_17425</name>
</gene>
<sequence length="275" mass="30280">MQPAVEIDELPDVWEPGQDLVLRVSAQLGDGFWEESGIPQDESVTLVGTITCLAARTKWRAAAHFVRVNDVWAADVDIEVDGSAVAVEALVDVAVIGTGRTGHPDPARAIHRSARLWRLPRVIKVPFERLGEDFPTSAVSFAETGRRRVPWRVDVSHDAEPSWGLTSAVRLYVNTDLPVAERILDGTAERWVYQSIQTDIYTATLFQLAAIRDGYSSTSISESAESDVSSFAAFCVHVSAILGFDLEVALRLASEDPMQLIERAREASDFMREEG</sequence>
<protein>
    <submittedName>
        <fullName evidence="1">Uncharacterized protein</fullName>
    </submittedName>
</protein>
<reference evidence="1 2" key="1">
    <citation type="submission" date="2021-06" db="EMBL/GenBank/DDBJ databases">
        <title>Genome-based taxonomic framework of Microbacterium strains isolated from marine environment, the description of four new species and reclassification of four preexisting species.</title>
        <authorList>
            <person name="Lee S.D."/>
            <person name="Kim S.-M."/>
            <person name="Byeon Y.-S."/>
            <person name="Yang H.L."/>
            <person name="Kim I.S."/>
        </authorList>
    </citation>
    <scope>NUCLEOTIDE SEQUENCE [LARGE SCALE GENOMIC DNA]</scope>
    <source>
        <strain evidence="1 2">KACC 14465</strain>
    </source>
</reference>
<dbReference type="Proteomes" id="UP001215097">
    <property type="component" value="Chromosome"/>
</dbReference>
<evidence type="ECO:0000313" key="1">
    <source>
        <dbReference type="EMBL" id="WDM44921.1"/>
    </source>
</evidence>
<keyword evidence="2" id="KW-1185">Reference proteome</keyword>
<accession>A0ABY7XRX8</accession>
<organism evidence="1 2">
    <name type="scientific">Microbacterium luteolum</name>
    <name type="common">Aureobacterium luteolum</name>
    <dbReference type="NCBI Taxonomy" id="69367"/>
    <lineage>
        <taxon>Bacteria</taxon>
        <taxon>Bacillati</taxon>
        <taxon>Actinomycetota</taxon>
        <taxon>Actinomycetes</taxon>
        <taxon>Micrococcales</taxon>
        <taxon>Microbacteriaceae</taxon>
        <taxon>Microbacterium</taxon>
    </lineage>
</organism>
<proteinExistence type="predicted"/>
<name>A0ABY7XRX8_MICLT</name>
<dbReference type="RefSeq" id="WP_282215074.1">
    <property type="nucleotide sequence ID" value="NZ_BAAAUN010000001.1"/>
</dbReference>
<dbReference type="EMBL" id="CP078075">
    <property type="protein sequence ID" value="WDM44921.1"/>
    <property type="molecule type" value="Genomic_DNA"/>
</dbReference>
<evidence type="ECO:0000313" key="2">
    <source>
        <dbReference type="Proteomes" id="UP001215097"/>
    </source>
</evidence>